<dbReference type="InterPro" id="IPR050107">
    <property type="entry name" value="ABC_carbohydrate_import_ATPase"/>
</dbReference>
<dbReference type="CDD" id="cd03216">
    <property type="entry name" value="ABC_Carb_Monos_I"/>
    <property type="match status" value="1"/>
</dbReference>
<dbReference type="InterPro" id="IPR017871">
    <property type="entry name" value="ABC_transporter-like_CS"/>
</dbReference>
<keyword evidence="9" id="KW-1278">Translocase</keyword>
<keyword evidence="4" id="KW-1003">Cell membrane</keyword>
<comment type="similarity">
    <text evidence="2">Belongs to the ABC transporter superfamily.</text>
</comment>
<organism evidence="13 14">
    <name type="scientific">Bradyrhizobium manausense</name>
    <dbReference type="NCBI Taxonomy" id="989370"/>
    <lineage>
        <taxon>Bacteria</taxon>
        <taxon>Pseudomonadati</taxon>
        <taxon>Pseudomonadota</taxon>
        <taxon>Alphaproteobacteria</taxon>
        <taxon>Hyphomicrobiales</taxon>
        <taxon>Nitrobacteraceae</taxon>
        <taxon>Bradyrhizobium</taxon>
    </lineage>
</organism>
<evidence type="ECO:0000256" key="10">
    <source>
        <dbReference type="ARBA" id="ARBA00023136"/>
    </source>
</evidence>
<dbReference type="GO" id="GO:0016887">
    <property type="term" value="F:ATP hydrolysis activity"/>
    <property type="evidence" value="ECO:0007669"/>
    <property type="project" value="InterPro"/>
</dbReference>
<gene>
    <name evidence="13" type="ORF">AOQ71_39060</name>
</gene>
<keyword evidence="5" id="KW-0762">Sugar transport</keyword>
<comment type="function">
    <text evidence="11">Involved in beta-(1--&gt;2)glucan export. Transmembrane domains (TMD) form a pore in the inner membrane and the ATP-binding domain (NBD) is responsible for energy generation.</text>
</comment>
<sequence>MTTDPHREAPTAPLLSVRTIEKSFPGVRALSGVSFEAARGEVHALLGENGAGKSTLIKIISGVFPPDRGGVLVDGRPVDLARPDDARRAGIATIYQELLLFPELTVAENIFMGHAPRAGLGRIDWRAMHEKTNALLASLEIHDLQADRVVGSLSVGNRQRVEILRALSQDARILIMDEPTAALTEYDVTRLFDIVRKLKGRGVAVIYISHRLDEIFAIADRVTVLRDGAHVATRRVADTDAAELVQLMVGRRIESLFPKVTVPIGKPVLEVMDLERRPLTRSVSLTVRAGEIVGLAGLVGSGRSELAQTIFGVTPADGGEIRIDGQQADIRSPAQARSLGIAYVPEDRGTQGLVRPMTVRENFSLAALGKVAFGGFIDRGAERRLAGDGLKRFAVKTSSLEQVAGKLSGGNQQKIVLGKWLANGPKLLILDEPTRGIDVGAKAEIHRLMGELAAQGLAILMISSELPEVLGMSDRVLVMREGRVVAEFPREQATQESVGAAMMGSHENAEKAA</sequence>
<evidence type="ECO:0000256" key="3">
    <source>
        <dbReference type="ARBA" id="ARBA00022448"/>
    </source>
</evidence>
<evidence type="ECO:0000256" key="6">
    <source>
        <dbReference type="ARBA" id="ARBA00022737"/>
    </source>
</evidence>
<dbReference type="PANTHER" id="PTHR43790:SF3">
    <property type="entry name" value="D-ALLOSE IMPORT ATP-BINDING PROTEIN ALSA-RELATED"/>
    <property type="match status" value="1"/>
</dbReference>
<dbReference type="SMART" id="SM00382">
    <property type="entry name" value="AAA"/>
    <property type="match status" value="2"/>
</dbReference>
<dbReference type="InterPro" id="IPR027417">
    <property type="entry name" value="P-loop_NTPase"/>
</dbReference>
<evidence type="ECO:0000256" key="2">
    <source>
        <dbReference type="ARBA" id="ARBA00005417"/>
    </source>
</evidence>
<evidence type="ECO:0000313" key="13">
    <source>
        <dbReference type="EMBL" id="KRQ01247.1"/>
    </source>
</evidence>
<dbReference type="CDD" id="cd03215">
    <property type="entry name" value="ABC_Carb_Monos_II"/>
    <property type="match status" value="1"/>
</dbReference>
<dbReference type="InterPro" id="IPR003439">
    <property type="entry name" value="ABC_transporter-like_ATP-bd"/>
</dbReference>
<dbReference type="Proteomes" id="UP000051936">
    <property type="component" value="Unassembled WGS sequence"/>
</dbReference>
<reference evidence="13 14" key="1">
    <citation type="submission" date="2015-09" db="EMBL/GenBank/DDBJ databases">
        <title>Draft Genome Sequence of Bradyrhizobium manausense Strain BR 3351T, a Novel Symbiotic Nitrogen-Fixing Alphaproteobacterium Isolated from Brazilian Amazon Rain Forest.</title>
        <authorList>
            <person name="De Araujo J.L."/>
            <person name="Zilli J.E."/>
        </authorList>
    </citation>
    <scope>NUCLEOTIDE SEQUENCE [LARGE SCALE GENOMIC DNA]</scope>
    <source>
        <strain evidence="13 14">BR3351</strain>
    </source>
</reference>
<dbReference type="Gene3D" id="3.40.50.300">
    <property type="entry name" value="P-loop containing nucleotide triphosphate hydrolases"/>
    <property type="match status" value="2"/>
</dbReference>
<dbReference type="PANTHER" id="PTHR43790">
    <property type="entry name" value="CARBOHYDRATE TRANSPORT ATP-BINDING PROTEIN MG119-RELATED"/>
    <property type="match status" value="1"/>
</dbReference>
<dbReference type="GO" id="GO:0005524">
    <property type="term" value="F:ATP binding"/>
    <property type="evidence" value="ECO:0007669"/>
    <property type="project" value="UniProtKB-KW"/>
</dbReference>
<accession>A0A0R3D378</accession>
<keyword evidence="3" id="KW-0813">Transport</keyword>
<dbReference type="STRING" id="989370.AOQ71_39060"/>
<dbReference type="AlphaFoldDB" id="A0A0R3D378"/>
<evidence type="ECO:0000256" key="1">
    <source>
        <dbReference type="ARBA" id="ARBA00004202"/>
    </source>
</evidence>
<dbReference type="OrthoDB" id="9805029at2"/>
<proteinExistence type="inferred from homology"/>
<dbReference type="Pfam" id="PF00005">
    <property type="entry name" value="ABC_tran"/>
    <property type="match status" value="2"/>
</dbReference>
<dbReference type="PROSITE" id="PS50893">
    <property type="entry name" value="ABC_TRANSPORTER_2"/>
    <property type="match status" value="2"/>
</dbReference>
<evidence type="ECO:0000256" key="4">
    <source>
        <dbReference type="ARBA" id="ARBA00022475"/>
    </source>
</evidence>
<feature type="domain" description="ABC transporter" evidence="12">
    <location>
        <begin position="15"/>
        <end position="252"/>
    </location>
</feature>
<dbReference type="EMBL" id="LJYG01000112">
    <property type="protein sequence ID" value="KRQ01247.1"/>
    <property type="molecule type" value="Genomic_DNA"/>
</dbReference>
<dbReference type="SUPFAM" id="SSF52540">
    <property type="entry name" value="P-loop containing nucleoside triphosphate hydrolases"/>
    <property type="match status" value="2"/>
</dbReference>
<evidence type="ECO:0000256" key="7">
    <source>
        <dbReference type="ARBA" id="ARBA00022741"/>
    </source>
</evidence>
<keyword evidence="10" id="KW-0472">Membrane</keyword>
<comment type="subcellular location">
    <subcellularLocation>
        <location evidence="1">Cell membrane</location>
        <topology evidence="1">Peripheral membrane protein</topology>
    </subcellularLocation>
</comment>
<keyword evidence="7" id="KW-0547">Nucleotide-binding</keyword>
<dbReference type="GO" id="GO:0005886">
    <property type="term" value="C:plasma membrane"/>
    <property type="evidence" value="ECO:0007669"/>
    <property type="project" value="UniProtKB-SubCell"/>
</dbReference>
<dbReference type="InterPro" id="IPR003593">
    <property type="entry name" value="AAA+_ATPase"/>
</dbReference>
<protein>
    <submittedName>
        <fullName evidence="13">D-ribose transporter ATP-binding protein</fullName>
    </submittedName>
</protein>
<dbReference type="PROSITE" id="PS00211">
    <property type="entry name" value="ABC_TRANSPORTER_1"/>
    <property type="match status" value="2"/>
</dbReference>
<evidence type="ECO:0000256" key="9">
    <source>
        <dbReference type="ARBA" id="ARBA00022967"/>
    </source>
</evidence>
<evidence type="ECO:0000259" key="12">
    <source>
        <dbReference type="PROSITE" id="PS50893"/>
    </source>
</evidence>
<comment type="caution">
    <text evidence="13">The sequence shown here is derived from an EMBL/GenBank/DDBJ whole genome shotgun (WGS) entry which is preliminary data.</text>
</comment>
<feature type="domain" description="ABC transporter" evidence="12">
    <location>
        <begin position="251"/>
        <end position="506"/>
    </location>
</feature>
<name>A0A0R3D378_9BRAD</name>
<dbReference type="RefSeq" id="WP_057759085.1">
    <property type="nucleotide sequence ID" value="NZ_LJYG01000112.1"/>
</dbReference>
<evidence type="ECO:0000313" key="14">
    <source>
        <dbReference type="Proteomes" id="UP000051936"/>
    </source>
</evidence>
<keyword evidence="8 13" id="KW-0067">ATP-binding</keyword>
<dbReference type="FunFam" id="3.40.50.300:FF:000127">
    <property type="entry name" value="Ribose import ATP-binding protein RbsA"/>
    <property type="match status" value="1"/>
</dbReference>
<keyword evidence="14" id="KW-1185">Reference proteome</keyword>
<keyword evidence="6" id="KW-0677">Repeat</keyword>
<evidence type="ECO:0000256" key="11">
    <source>
        <dbReference type="ARBA" id="ARBA00024722"/>
    </source>
</evidence>
<evidence type="ECO:0000256" key="8">
    <source>
        <dbReference type="ARBA" id="ARBA00022840"/>
    </source>
</evidence>
<evidence type="ECO:0000256" key="5">
    <source>
        <dbReference type="ARBA" id="ARBA00022597"/>
    </source>
</evidence>